<reference evidence="5" key="1">
    <citation type="submission" date="2025-08" db="UniProtKB">
        <authorList>
            <consortium name="Ensembl"/>
        </authorList>
    </citation>
    <scope>IDENTIFICATION</scope>
</reference>
<keyword evidence="2" id="KW-0378">Hydrolase</keyword>
<dbReference type="InterPro" id="IPR010614">
    <property type="entry name" value="RAD3-like_helicase_DEAD"/>
</dbReference>
<dbReference type="Pfam" id="PF06733">
    <property type="entry name" value="DEAD_2"/>
    <property type="match status" value="1"/>
</dbReference>
<dbReference type="Ensembl" id="ENSCCRT00010019070.1">
    <property type="protein sequence ID" value="ENSCCRP00010017504.1"/>
    <property type="gene ID" value="ENSCCRG00010007479.1"/>
</dbReference>
<dbReference type="GO" id="GO:0003677">
    <property type="term" value="F:DNA binding"/>
    <property type="evidence" value="ECO:0007669"/>
    <property type="project" value="InterPro"/>
</dbReference>
<dbReference type="PANTHER" id="PTHR11472:SF41">
    <property type="entry name" value="ATP-DEPENDENT DNA HELICASE DDX11-RELATED"/>
    <property type="match status" value="1"/>
</dbReference>
<protein>
    <submittedName>
        <fullName evidence="5">DEAD/H (Asp-Glu-Ala-Asp/His) box helicase 11</fullName>
    </submittedName>
</protein>
<dbReference type="PANTHER" id="PTHR11472">
    <property type="entry name" value="DNA REPAIR DEAD HELICASE RAD3/XP-D SUBFAMILY MEMBER"/>
    <property type="match status" value="1"/>
</dbReference>
<evidence type="ECO:0000313" key="6">
    <source>
        <dbReference type="Proteomes" id="UP000694427"/>
    </source>
</evidence>
<name>A0A8C1IHL4_CYPCA</name>
<dbReference type="GO" id="GO:0005634">
    <property type="term" value="C:nucleus"/>
    <property type="evidence" value="ECO:0007669"/>
    <property type="project" value="TreeGrafter"/>
</dbReference>
<evidence type="ECO:0000256" key="1">
    <source>
        <dbReference type="ARBA" id="ARBA00022741"/>
    </source>
</evidence>
<reference evidence="5" key="2">
    <citation type="submission" date="2025-09" db="UniProtKB">
        <authorList>
            <consortium name="Ensembl"/>
        </authorList>
    </citation>
    <scope>IDENTIFICATION</scope>
</reference>
<dbReference type="InterPro" id="IPR027417">
    <property type="entry name" value="P-loop_NTPase"/>
</dbReference>
<accession>A0A8C1IHL4</accession>
<dbReference type="Gene3D" id="1.10.275.30">
    <property type="match status" value="1"/>
</dbReference>
<keyword evidence="3" id="KW-0067">ATP-binding</keyword>
<dbReference type="PROSITE" id="PS51193">
    <property type="entry name" value="HELICASE_ATP_BIND_2"/>
    <property type="match status" value="1"/>
</dbReference>
<evidence type="ECO:0000313" key="5">
    <source>
        <dbReference type="Ensembl" id="ENSCCRP00010017504.1"/>
    </source>
</evidence>
<keyword evidence="1" id="KW-0547">Nucleotide-binding</keyword>
<evidence type="ECO:0000259" key="4">
    <source>
        <dbReference type="PROSITE" id="PS51193"/>
    </source>
</evidence>
<dbReference type="GO" id="GO:0034085">
    <property type="term" value="P:establishment of sister chromatid cohesion"/>
    <property type="evidence" value="ECO:0007669"/>
    <property type="project" value="TreeGrafter"/>
</dbReference>
<dbReference type="GO" id="GO:0005524">
    <property type="term" value="F:ATP binding"/>
    <property type="evidence" value="ECO:0007669"/>
    <property type="project" value="UniProtKB-KW"/>
</dbReference>
<dbReference type="AlphaFoldDB" id="A0A8C1IHL4"/>
<dbReference type="Proteomes" id="UP000694427">
    <property type="component" value="Unplaced"/>
</dbReference>
<evidence type="ECO:0000256" key="3">
    <source>
        <dbReference type="ARBA" id="ARBA00022840"/>
    </source>
</evidence>
<dbReference type="GO" id="GO:0016787">
    <property type="term" value="F:hydrolase activity"/>
    <property type="evidence" value="ECO:0007669"/>
    <property type="project" value="UniProtKB-KW"/>
</dbReference>
<keyword evidence="6" id="KW-1185">Reference proteome</keyword>
<sequence>YQSLLHASTRKASGIKLKDQIVIIDEAYNLTDSISAVHSAEISGAQLCGAHSQLPQYCERYSMISQKPFGFVEKYEGSGVNTHSGSKNTENRLIEGLGRFLQMLQNRPTDVSEQQMAVEDKPIMSSPMMLAESFLFALTKANIDGGVVIQRQACLSQSSLKFLSLNAAVHFAQIIQECRAVIIAGGTMQPIADFKEQLLFSAGVTEDRILDFSCGHVIPPVNILPIVLSAGPSGQQLEFTFQTRDTTIFIHISDGGDGPCSLKPGGVVCFFPSYKYEKRILGRIHNINKYFIIIIIQTLKKWNLFQLVAKLQLKIICMKAVSQSIGRRIFSLLTSHRSCTLQKLPEWIRSSTHTHTRFGPSFASIRTFLKIPATTNHNNVYTITGY</sequence>
<proteinExistence type="predicted"/>
<evidence type="ECO:0000256" key="2">
    <source>
        <dbReference type="ARBA" id="ARBA00022801"/>
    </source>
</evidence>
<dbReference type="InterPro" id="IPR014013">
    <property type="entry name" value="Helic_SF1/SF2_ATP-bd_DinG/Rad3"/>
</dbReference>
<dbReference type="InterPro" id="IPR045028">
    <property type="entry name" value="DinG/Rad3-like"/>
</dbReference>
<dbReference type="GO" id="GO:0003678">
    <property type="term" value="F:DNA helicase activity"/>
    <property type="evidence" value="ECO:0007669"/>
    <property type="project" value="InterPro"/>
</dbReference>
<feature type="domain" description="Helicase ATP-binding" evidence="4">
    <location>
        <begin position="1"/>
        <end position="104"/>
    </location>
</feature>
<organism evidence="5 6">
    <name type="scientific">Cyprinus carpio</name>
    <name type="common">Common carp</name>
    <dbReference type="NCBI Taxonomy" id="7962"/>
    <lineage>
        <taxon>Eukaryota</taxon>
        <taxon>Metazoa</taxon>
        <taxon>Chordata</taxon>
        <taxon>Craniata</taxon>
        <taxon>Vertebrata</taxon>
        <taxon>Euteleostomi</taxon>
        <taxon>Actinopterygii</taxon>
        <taxon>Neopterygii</taxon>
        <taxon>Teleostei</taxon>
        <taxon>Ostariophysi</taxon>
        <taxon>Cypriniformes</taxon>
        <taxon>Cyprinidae</taxon>
        <taxon>Cyprininae</taxon>
        <taxon>Cyprinus</taxon>
    </lineage>
</organism>
<dbReference type="Gene3D" id="3.40.50.300">
    <property type="entry name" value="P-loop containing nucleotide triphosphate hydrolases"/>
    <property type="match status" value="2"/>
</dbReference>